<gene>
    <name evidence="2" type="ORF">H9Y05_04170</name>
</gene>
<accession>A0A8J6U1W8</accession>
<feature type="signal peptide" evidence="1">
    <location>
        <begin position="1"/>
        <end position="15"/>
    </location>
</feature>
<dbReference type="Proteomes" id="UP000652681">
    <property type="component" value="Unassembled WGS sequence"/>
</dbReference>
<evidence type="ECO:0000256" key="1">
    <source>
        <dbReference type="SAM" id="SignalP"/>
    </source>
</evidence>
<name>A0A8J6U1W8_9FLAO</name>
<feature type="chain" id="PRO_5035163026" evidence="1">
    <location>
        <begin position="16"/>
        <end position="203"/>
    </location>
</feature>
<dbReference type="PROSITE" id="PS51257">
    <property type="entry name" value="PROKAR_LIPOPROTEIN"/>
    <property type="match status" value="1"/>
</dbReference>
<dbReference type="RefSeq" id="WP_216713579.1">
    <property type="nucleotide sequence ID" value="NZ_JACVEL010000002.1"/>
</dbReference>
<keyword evidence="1" id="KW-0732">Signal</keyword>
<evidence type="ECO:0000313" key="3">
    <source>
        <dbReference type="Proteomes" id="UP000652681"/>
    </source>
</evidence>
<dbReference type="EMBL" id="JACVEL010000002">
    <property type="protein sequence ID" value="MBC9811665.1"/>
    <property type="molecule type" value="Genomic_DNA"/>
</dbReference>
<reference evidence="2" key="1">
    <citation type="submission" date="2020-09" db="EMBL/GenBank/DDBJ databases">
        <title>Taishania pollutisoli gen. nov., sp. nov., Isolated from Tetrabromobisphenol A-Contaminated Soil.</title>
        <authorList>
            <person name="Chen Q."/>
        </authorList>
    </citation>
    <scope>NUCLEOTIDE SEQUENCE</scope>
    <source>
        <strain evidence="2">CZZ-1</strain>
    </source>
</reference>
<evidence type="ECO:0000313" key="2">
    <source>
        <dbReference type="EMBL" id="MBC9811665.1"/>
    </source>
</evidence>
<comment type="caution">
    <text evidence="2">The sequence shown here is derived from an EMBL/GenBank/DDBJ whole genome shotgun (WGS) entry which is preliminary data.</text>
</comment>
<sequence length="203" mass="22275">MTRLLIISMACLVLAACKKDSVMTGSNTQVYRSPQGYPSKITPTLVGNVLIIENADVYPNIMGIVSGMANSNTTNDKLNWVKDIQISKLRLAYDVHVEIISDGSSFVRNHLTDSKLIYSYYPSDNSGEKKVTLANYAGIGSTSSQINYTSTGEDITQLMKDNPGGQLYVSFSFDANSPSPVSLGYYIAFDYDYSYSTMESKNS</sequence>
<protein>
    <submittedName>
        <fullName evidence="2">Uncharacterized protein</fullName>
    </submittedName>
</protein>
<dbReference type="AlphaFoldDB" id="A0A8J6U1W8"/>
<keyword evidence="3" id="KW-1185">Reference proteome</keyword>
<proteinExistence type="predicted"/>
<organism evidence="2 3">
    <name type="scientific">Taishania pollutisoli</name>
    <dbReference type="NCBI Taxonomy" id="2766479"/>
    <lineage>
        <taxon>Bacteria</taxon>
        <taxon>Pseudomonadati</taxon>
        <taxon>Bacteroidota</taxon>
        <taxon>Flavobacteriia</taxon>
        <taxon>Flavobacteriales</taxon>
        <taxon>Crocinitomicaceae</taxon>
        <taxon>Taishania</taxon>
    </lineage>
</organism>